<dbReference type="Pfam" id="PF22677">
    <property type="entry name" value="Ble-like_N"/>
    <property type="match status" value="1"/>
</dbReference>
<gene>
    <name evidence="2" type="ORF">HDF23_005085</name>
</gene>
<dbReference type="GO" id="GO:0016829">
    <property type="term" value="F:lyase activity"/>
    <property type="evidence" value="ECO:0007669"/>
    <property type="project" value="UniProtKB-KW"/>
</dbReference>
<evidence type="ECO:0000259" key="1">
    <source>
        <dbReference type="Pfam" id="PF22677"/>
    </source>
</evidence>
<protein>
    <submittedName>
        <fullName evidence="2">Lactoylglutathione lyase</fullName>
    </submittedName>
</protein>
<keyword evidence="3" id="KW-1185">Reference proteome</keyword>
<dbReference type="RefSeq" id="WP_394333032.1">
    <property type="nucleotide sequence ID" value="NZ_FTMG01000017.1"/>
</dbReference>
<keyword evidence="2" id="KW-0456">Lyase</keyword>
<accession>A0ABR6PRA3</accession>
<dbReference type="SUPFAM" id="SSF54593">
    <property type="entry name" value="Glyoxalase/Bleomycin resistance protein/Dihydroxybiphenyl dioxygenase"/>
    <property type="match status" value="1"/>
</dbReference>
<organism evidence="2 3">
    <name type="scientific">Mucilaginibacter lappiensis</name>
    <dbReference type="NCBI Taxonomy" id="354630"/>
    <lineage>
        <taxon>Bacteria</taxon>
        <taxon>Pseudomonadati</taxon>
        <taxon>Bacteroidota</taxon>
        <taxon>Sphingobacteriia</taxon>
        <taxon>Sphingobacteriales</taxon>
        <taxon>Sphingobacteriaceae</taxon>
        <taxon>Mucilaginibacter</taxon>
    </lineage>
</organism>
<dbReference type="EMBL" id="JACHCB010000017">
    <property type="protein sequence ID" value="MBB6112310.1"/>
    <property type="molecule type" value="Genomic_DNA"/>
</dbReference>
<evidence type="ECO:0000313" key="2">
    <source>
        <dbReference type="EMBL" id="MBB6112310.1"/>
    </source>
</evidence>
<name>A0ABR6PRA3_9SPHI</name>
<evidence type="ECO:0000313" key="3">
    <source>
        <dbReference type="Proteomes" id="UP000541583"/>
    </source>
</evidence>
<dbReference type="InterPro" id="IPR029068">
    <property type="entry name" value="Glyas_Bleomycin-R_OHBP_Dase"/>
</dbReference>
<dbReference type="Proteomes" id="UP000541583">
    <property type="component" value="Unassembled WGS sequence"/>
</dbReference>
<dbReference type="InterPro" id="IPR053863">
    <property type="entry name" value="Glyoxy/Ble-like_N"/>
</dbReference>
<reference evidence="2 3" key="1">
    <citation type="submission" date="2020-08" db="EMBL/GenBank/DDBJ databases">
        <title>Genomic Encyclopedia of Type Strains, Phase IV (KMG-V): Genome sequencing to study the core and pangenomes of soil and plant-associated prokaryotes.</title>
        <authorList>
            <person name="Whitman W."/>
        </authorList>
    </citation>
    <scope>NUCLEOTIDE SEQUENCE [LARGE SCALE GENOMIC DNA]</scope>
    <source>
        <strain evidence="2 3">ANJLi2</strain>
    </source>
</reference>
<comment type="caution">
    <text evidence="2">The sequence shown here is derived from an EMBL/GenBank/DDBJ whole genome shotgun (WGS) entry which is preliminary data.</text>
</comment>
<sequence length="50" mass="5738">MATQIFINLAVKDLNRSIQFFTSLGYSFNPQFTNEQGGPWLSVIIYFLCC</sequence>
<dbReference type="Gene3D" id="3.10.180.10">
    <property type="entry name" value="2,3-Dihydroxybiphenyl 1,2-Dioxygenase, domain 1"/>
    <property type="match status" value="1"/>
</dbReference>
<feature type="domain" description="Glyoxalase/Bleomycin resistance-like N-terminal" evidence="1">
    <location>
        <begin position="5"/>
        <end position="33"/>
    </location>
</feature>
<proteinExistence type="predicted"/>